<evidence type="ECO:0000313" key="2">
    <source>
        <dbReference type="EMBL" id="MBB4860605.1"/>
    </source>
</evidence>
<gene>
    <name evidence="2" type="ORF">HNO88_003949</name>
</gene>
<dbReference type="Pfam" id="PF13610">
    <property type="entry name" value="DDE_Tnp_IS240"/>
    <property type="match status" value="1"/>
</dbReference>
<dbReference type="AlphaFoldDB" id="A0A7W7KD18"/>
<comment type="caution">
    <text evidence="2">The sequence shown here is derived from an EMBL/GenBank/DDBJ whole genome shotgun (WGS) entry which is preliminary data.</text>
</comment>
<accession>A0A7W7KD18</accession>
<sequence>MKLNGQMVYLWPAVDQGGEVLEICVARARDKAAALTFIKKALTGHSSPEMITTDGLRS</sequence>
<protein>
    <submittedName>
        <fullName evidence="2">Transposase-like protein</fullName>
    </submittedName>
</protein>
<keyword evidence="3" id="KW-1185">Reference proteome</keyword>
<feature type="domain" description="DDE" evidence="1">
    <location>
        <begin position="2"/>
        <end position="57"/>
    </location>
</feature>
<evidence type="ECO:0000259" key="1">
    <source>
        <dbReference type="Pfam" id="PF13610"/>
    </source>
</evidence>
<dbReference type="InterPro" id="IPR032874">
    <property type="entry name" value="DDE_dom"/>
</dbReference>
<reference evidence="2 3" key="1">
    <citation type="submission" date="2020-08" db="EMBL/GenBank/DDBJ databases">
        <title>Functional genomics of gut bacteria from endangered species of beetles.</title>
        <authorList>
            <person name="Carlos-Shanley C."/>
        </authorList>
    </citation>
    <scope>NUCLEOTIDE SEQUENCE [LARGE SCALE GENOMIC DNA]</scope>
    <source>
        <strain evidence="2 3">S00245</strain>
    </source>
</reference>
<dbReference type="Proteomes" id="UP000555448">
    <property type="component" value="Unassembled WGS sequence"/>
</dbReference>
<dbReference type="RefSeq" id="WP_312857129.1">
    <property type="nucleotide sequence ID" value="NZ_JACHLR010000026.1"/>
</dbReference>
<organism evidence="2 3">
    <name type="scientific">Novosphingobium chloroacetimidivorans</name>
    <dbReference type="NCBI Taxonomy" id="1428314"/>
    <lineage>
        <taxon>Bacteria</taxon>
        <taxon>Pseudomonadati</taxon>
        <taxon>Pseudomonadota</taxon>
        <taxon>Alphaproteobacteria</taxon>
        <taxon>Sphingomonadales</taxon>
        <taxon>Sphingomonadaceae</taxon>
        <taxon>Novosphingobium</taxon>
    </lineage>
</organism>
<proteinExistence type="predicted"/>
<dbReference type="EMBL" id="JACHLR010000026">
    <property type="protein sequence ID" value="MBB4860605.1"/>
    <property type="molecule type" value="Genomic_DNA"/>
</dbReference>
<name>A0A7W7KD18_9SPHN</name>
<evidence type="ECO:0000313" key="3">
    <source>
        <dbReference type="Proteomes" id="UP000555448"/>
    </source>
</evidence>